<accession>A0AAV1DAR0</accession>
<feature type="region of interest" description="Disordered" evidence="1">
    <location>
        <begin position="211"/>
        <end position="241"/>
    </location>
</feature>
<protein>
    <submittedName>
        <fullName evidence="2">OLC1v1003751C1</fullName>
    </submittedName>
</protein>
<evidence type="ECO:0000256" key="1">
    <source>
        <dbReference type="SAM" id="MobiDB-lite"/>
    </source>
</evidence>
<gene>
    <name evidence="2" type="ORF">OLC1_LOCUS13754</name>
</gene>
<evidence type="ECO:0000313" key="2">
    <source>
        <dbReference type="EMBL" id="CAI9104951.1"/>
    </source>
</evidence>
<evidence type="ECO:0000313" key="3">
    <source>
        <dbReference type="Proteomes" id="UP001161247"/>
    </source>
</evidence>
<dbReference type="EMBL" id="OX459122">
    <property type="protein sequence ID" value="CAI9104951.1"/>
    <property type="molecule type" value="Genomic_DNA"/>
</dbReference>
<dbReference type="AlphaFoldDB" id="A0AAV1DAR0"/>
<proteinExistence type="predicted"/>
<dbReference type="Proteomes" id="UP001161247">
    <property type="component" value="Chromosome 5"/>
</dbReference>
<sequence length="241" mass="27168">MSLQQLRIELISVGIRMYGLPVECFTKPIAYRMANMIEEPLEVRASEIDARKATFLRAKSSGREQWITARASQRGDRDIMISKEVCNQTSETGGTSWGPRESSLSNVVGNGSDEPACSYTGPNRPKLEEWYSATSYSGIYKSRLGQRKLTRNGFVSNNMGHRAEVETKRPSNTMVPSCPFSPLPSIDSLNLYNCSELRRLGLGTEEKLERRAEIRKGKRPVQCDGGADQKIQKKYRHEEQL</sequence>
<reference evidence="2" key="1">
    <citation type="submission" date="2023-03" db="EMBL/GenBank/DDBJ databases">
        <authorList>
            <person name="Julca I."/>
        </authorList>
    </citation>
    <scope>NUCLEOTIDE SEQUENCE</scope>
</reference>
<keyword evidence="3" id="KW-1185">Reference proteome</keyword>
<organism evidence="2 3">
    <name type="scientific">Oldenlandia corymbosa var. corymbosa</name>
    <dbReference type="NCBI Taxonomy" id="529605"/>
    <lineage>
        <taxon>Eukaryota</taxon>
        <taxon>Viridiplantae</taxon>
        <taxon>Streptophyta</taxon>
        <taxon>Embryophyta</taxon>
        <taxon>Tracheophyta</taxon>
        <taxon>Spermatophyta</taxon>
        <taxon>Magnoliopsida</taxon>
        <taxon>eudicotyledons</taxon>
        <taxon>Gunneridae</taxon>
        <taxon>Pentapetalae</taxon>
        <taxon>asterids</taxon>
        <taxon>lamiids</taxon>
        <taxon>Gentianales</taxon>
        <taxon>Rubiaceae</taxon>
        <taxon>Rubioideae</taxon>
        <taxon>Spermacoceae</taxon>
        <taxon>Hedyotis-Oldenlandia complex</taxon>
        <taxon>Oldenlandia</taxon>
    </lineage>
</organism>
<name>A0AAV1DAR0_OLDCO</name>